<dbReference type="CDD" id="cd04163">
    <property type="entry name" value="Era"/>
    <property type="match status" value="1"/>
</dbReference>
<keyword evidence="4 7" id="KW-0694">RNA-binding</keyword>
<protein>
    <recommendedName>
        <fullName evidence="2 7">GTPase Era</fullName>
    </recommendedName>
</protein>
<gene>
    <name evidence="7 12" type="primary">era</name>
    <name evidence="12" type="ORF">H8S23_11800</name>
</gene>
<dbReference type="HAMAP" id="MF_00367">
    <property type="entry name" value="GTPase_Era"/>
    <property type="match status" value="1"/>
</dbReference>
<keyword evidence="7" id="KW-0699">rRNA-binding</keyword>
<evidence type="ECO:0000256" key="9">
    <source>
        <dbReference type="RuleBase" id="RU003761"/>
    </source>
</evidence>
<dbReference type="InterPro" id="IPR004044">
    <property type="entry name" value="KH_dom_type_2"/>
</dbReference>
<dbReference type="GO" id="GO:0005525">
    <property type="term" value="F:GTP binding"/>
    <property type="evidence" value="ECO:0007669"/>
    <property type="project" value="UniProtKB-UniRule"/>
</dbReference>
<dbReference type="SUPFAM" id="SSF54814">
    <property type="entry name" value="Prokaryotic type KH domain (KH-domain type II)"/>
    <property type="match status" value="1"/>
</dbReference>
<dbReference type="NCBIfam" id="NF000908">
    <property type="entry name" value="PRK00089.1"/>
    <property type="match status" value="1"/>
</dbReference>
<feature type="domain" description="KH type-2" evidence="10">
    <location>
        <begin position="207"/>
        <end position="285"/>
    </location>
</feature>
<keyword evidence="7" id="KW-1003">Cell membrane</keyword>
<dbReference type="SUPFAM" id="SSF52540">
    <property type="entry name" value="P-loop containing nucleoside triphosphate hydrolases"/>
    <property type="match status" value="1"/>
</dbReference>
<sequence length="301" mass="33301">MTSSTGTKSLFAAIVGRPNVGKSSLLNALIGEKLAIVTSKPQTTRTRITGVLTRGQTQFVFLDTPGIHQPRTKLGKRMVKTVEETVDDGDVTLMVFEPYGELTEAEADLVREIRASRTPAFAVINKTDCLKKDADLQTRVQFLEALGAFQKILGVSAAKREGLDALLDLLEGCAAPGPHYFPDDAYTDLPEKAIVAELVREKLLLYLRDELPHGTAVSVERFHEREDGGLIDIEVTIFCEKKSHKGMVIGKGGAMLKKIASAARADCEDFLGQRVNLQCWVKVKDDWRDNDFYLNNFGFRQ</sequence>
<feature type="binding site" evidence="7">
    <location>
        <begin position="125"/>
        <end position="128"/>
    </location>
    <ligand>
        <name>GTP</name>
        <dbReference type="ChEBI" id="CHEBI:37565"/>
    </ligand>
</feature>
<dbReference type="Pfam" id="PF07650">
    <property type="entry name" value="KH_2"/>
    <property type="match status" value="1"/>
</dbReference>
<dbReference type="NCBIfam" id="TIGR00436">
    <property type="entry name" value="era"/>
    <property type="match status" value="1"/>
</dbReference>
<feature type="domain" description="Era-type G" evidence="11">
    <location>
        <begin position="8"/>
        <end position="177"/>
    </location>
</feature>
<keyword evidence="13" id="KW-1185">Reference proteome</keyword>
<name>A0A923IB41_9FIRM</name>
<keyword evidence="7" id="KW-0963">Cytoplasm</keyword>
<evidence type="ECO:0000313" key="12">
    <source>
        <dbReference type="EMBL" id="MBC5582191.1"/>
    </source>
</evidence>
<feature type="region of interest" description="G5" evidence="8">
    <location>
        <begin position="155"/>
        <end position="157"/>
    </location>
</feature>
<feature type="region of interest" description="G1" evidence="8">
    <location>
        <begin position="16"/>
        <end position="23"/>
    </location>
</feature>
<dbReference type="GO" id="GO:0005886">
    <property type="term" value="C:plasma membrane"/>
    <property type="evidence" value="ECO:0007669"/>
    <property type="project" value="UniProtKB-SubCell"/>
</dbReference>
<dbReference type="InterPro" id="IPR027417">
    <property type="entry name" value="P-loop_NTPase"/>
</dbReference>
<dbReference type="InterPro" id="IPR005662">
    <property type="entry name" value="GTPase_Era-like"/>
</dbReference>
<dbReference type="AlphaFoldDB" id="A0A923IB41"/>
<dbReference type="PROSITE" id="PS51713">
    <property type="entry name" value="G_ERA"/>
    <property type="match status" value="1"/>
</dbReference>
<dbReference type="Gene3D" id="3.30.300.20">
    <property type="match status" value="1"/>
</dbReference>
<dbReference type="InterPro" id="IPR009019">
    <property type="entry name" value="KH_sf_prok-type"/>
</dbReference>
<dbReference type="InterPro" id="IPR030388">
    <property type="entry name" value="G_ERA_dom"/>
</dbReference>
<dbReference type="GO" id="GO:0000028">
    <property type="term" value="P:ribosomal small subunit assembly"/>
    <property type="evidence" value="ECO:0007669"/>
    <property type="project" value="TreeGrafter"/>
</dbReference>
<evidence type="ECO:0000256" key="6">
    <source>
        <dbReference type="ARBA" id="ARBA00023136"/>
    </source>
</evidence>
<comment type="similarity">
    <text evidence="1 7 8 9">Belongs to the TRAFAC class TrmE-Era-EngA-EngB-Septin-like GTPase superfamily. Era GTPase family.</text>
</comment>
<dbReference type="GO" id="GO:0043024">
    <property type="term" value="F:ribosomal small subunit binding"/>
    <property type="evidence" value="ECO:0007669"/>
    <property type="project" value="TreeGrafter"/>
</dbReference>
<accession>A0A923IB41</accession>
<dbReference type="CDD" id="cd22534">
    <property type="entry name" value="KH-II_Era"/>
    <property type="match status" value="1"/>
</dbReference>
<evidence type="ECO:0000259" key="11">
    <source>
        <dbReference type="PROSITE" id="PS51713"/>
    </source>
</evidence>
<feature type="region of interest" description="G2" evidence="8">
    <location>
        <begin position="42"/>
        <end position="46"/>
    </location>
</feature>
<feature type="region of interest" description="G3" evidence="8">
    <location>
        <begin position="63"/>
        <end position="66"/>
    </location>
</feature>
<dbReference type="GO" id="GO:0070181">
    <property type="term" value="F:small ribosomal subunit rRNA binding"/>
    <property type="evidence" value="ECO:0007669"/>
    <property type="project" value="UniProtKB-UniRule"/>
</dbReference>
<evidence type="ECO:0000259" key="10">
    <source>
        <dbReference type="PROSITE" id="PS50823"/>
    </source>
</evidence>
<evidence type="ECO:0000313" key="13">
    <source>
        <dbReference type="Proteomes" id="UP000659630"/>
    </source>
</evidence>
<dbReference type="InterPro" id="IPR005225">
    <property type="entry name" value="Small_GTP-bd"/>
</dbReference>
<comment type="subcellular location">
    <subcellularLocation>
        <location evidence="7">Cytoplasm</location>
    </subcellularLocation>
    <subcellularLocation>
        <location evidence="7">Cell membrane</location>
        <topology evidence="7">Peripheral membrane protein</topology>
    </subcellularLocation>
</comment>
<dbReference type="Pfam" id="PF01926">
    <property type="entry name" value="MMR_HSR1"/>
    <property type="match status" value="1"/>
</dbReference>
<feature type="region of interest" description="G4" evidence="8">
    <location>
        <begin position="125"/>
        <end position="128"/>
    </location>
</feature>
<dbReference type="NCBIfam" id="TIGR00231">
    <property type="entry name" value="small_GTP"/>
    <property type="match status" value="1"/>
</dbReference>
<proteinExistence type="inferred from homology"/>
<keyword evidence="3 7" id="KW-0547">Nucleotide-binding</keyword>
<reference evidence="12" key="1">
    <citation type="submission" date="2020-08" db="EMBL/GenBank/DDBJ databases">
        <title>Genome public.</title>
        <authorList>
            <person name="Liu C."/>
            <person name="Sun Q."/>
        </authorList>
    </citation>
    <scope>NUCLEOTIDE SEQUENCE</scope>
    <source>
        <strain evidence="12">BX8</strain>
    </source>
</reference>
<keyword evidence="6 7" id="KW-0472">Membrane</keyword>
<dbReference type="InterPro" id="IPR006073">
    <property type="entry name" value="GTP-bd"/>
</dbReference>
<dbReference type="PROSITE" id="PS50823">
    <property type="entry name" value="KH_TYPE_2"/>
    <property type="match status" value="1"/>
</dbReference>
<evidence type="ECO:0000256" key="4">
    <source>
        <dbReference type="ARBA" id="ARBA00022884"/>
    </source>
</evidence>
<dbReference type="Proteomes" id="UP000659630">
    <property type="component" value="Unassembled WGS sequence"/>
</dbReference>
<comment type="function">
    <text evidence="7">An essential GTPase that binds both GDP and GTP, with rapid nucleotide exchange. Plays a role in 16S rRNA processing and 30S ribosomal subunit biogenesis and possibly also in cell cycle regulation and energy metabolism.</text>
</comment>
<comment type="caution">
    <text evidence="12">The sequence shown here is derived from an EMBL/GenBank/DDBJ whole genome shotgun (WGS) entry which is preliminary data.</text>
</comment>
<keyword evidence="7" id="KW-0690">Ribosome biogenesis</keyword>
<evidence type="ECO:0000256" key="2">
    <source>
        <dbReference type="ARBA" id="ARBA00020484"/>
    </source>
</evidence>
<dbReference type="PANTHER" id="PTHR42698">
    <property type="entry name" value="GTPASE ERA"/>
    <property type="match status" value="1"/>
</dbReference>
<evidence type="ECO:0000256" key="8">
    <source>
        <dbReference type="PROSITE-ProRule" id="PRU01050"/>
    </source>
</evidence>
<dbReference type="RefSeq" id="WP_186888536.1">
    <property type="nucleotide sequence ID" value="NZ_JACONZ010000004.1"/>
</dbReference>
<feature type="binding site" evidence="7">
    <location>
        <begin position="63"/>
        <end position="67"/>
    </location>
    <ligand>
        <name>GTP</name>
        <dbReference type="ChEBI" id="CHEBI:37565"/>
    </ligand>
</feature>
<comment type="subunit">
    <text evidence="7">Monomer.</text>
</comment>
<organism evidence="12 13">
    <name type="scientific">Anaerofilum hominis</name>
    <dbReference type="NCBI Taxonomy" id="2763016"/>
    <lineage>
        <taxon>Bacteria</taxon>
        <taxon>Bacillati</taxon>
        <taxon>Bacillota</taxon>
        <taxon>Clostridia</taxon>
        <taxon>Eubacteriales</taxon>
        <taxon>Oscillospiraceae</taxon>
        <taxon>Anaerofilum</taxon>
    </lineage>
</organism>
<dbReference type="GO" id="GO:0005829">
    <property type="term" value="C:cytosol"/>
    <property type="evidence" value="ECO:0007669"/>
    <property type="project" value="TreeGrafter"/>
</dbReference>
<dbReference type="PANTHER" id="PTHR42698:SF1">
    <property type="entry name" value="GTPASE ERA, MITOCHONDRIAL"/>
    <property type="match status" value="1"/>
</dbReference>
<dbReference type="InterPro" id="IPR015946">
    <property type="entry name" value="KH_dom-like_a/b"/>
</dbReference>
<dbReference type="EMBL" id="JACONZ010000004">
    <property type="protein sequence ID" value="MBC5582191.1"/>
    <property type="molecule type" value="Genomic_DNA"/>
</dbReference>
<feature type="binding site" evidence="7">
    <location>
        <begin position="16"/>
        <end position="23"/>
    </location>
    <ligand>
        <name>GTP</name>
        <dbReference type="ChEBI" id="CHEBI:37565"/>
    </ligand>
</feature>
<keyword evidence="5 7" id="KW-0342">GTP-binding</keyword>
<dbReference type="Gene3D" id="3.40.50.300">
    <property type="entry name" value="P-loop containing nucleotide triphosphate hydrolases"/>
    <property type="match status" value="1"/>
</dbReference>
<evidence type="ECO:0000256" key="3">
    <source>
        <dbReference type="ARBA" id="ARBA00022741"/>
    </source>
</evidence>
<dbReference type="GO" id="GO:0003924">
    <property type="term" value="F:GTPase activity"/>
    <property type="evidence" value="ECO:0007669"/>
    <property type="project" value="UniProtKB-UniRule"/>
</dbReference>
<evidence type="ECO:0000256" key="5">
    <source>
        <dbReference type="ARBA" id="ARBA00023134"/>
    </source>
</evidence>
<evidence type="ECO:0000256" key="7">
    <source>
        <dbReference type="HAMAP-Rule" id="MF_00367"/>
    </source>
</evidence>
<evidence type="ECO:0000256" key="1">
    <source>
        <dbReference type="ARBA" id="ARBA00007921"/>
    </source>
</evidence>